<dbReference type="OMA" id="NASKFGE"/>
<dbReference type="OrthoDB" id="5786132at2759"/>
<accession>A0A0N5D6R4</accession>
<reference evidence="1 2" key="2">
    <citation type="submission" date="2018-11" db="EMBL/GenBank/DDBJ databases">
        <authorList>
            <consortium name="Pathogen Informatics"/>
        </authorList>
    </citation>
    <scope>NUCLEOTIDE SEQUENCE [LARGE SCALE GENOMIC DNA]</scope>
</reference>
<gene>
    <name evidence="1" type="ORF">TCLT_LOCUS8722</name>
</gene>
<organism evidence="3">
    <name type="scientific">Thelazia callipaeda</name>
    <name type="common">Oriental eyeworm</name>
    <name type="synonym">Parasitic nematode</name>
    <dbReference type="NCBI Taxonomy" id="103827"/>
    <lineage>
        <taxon>Eukaryota</taxon>
        <taxon>Metazoa</taxon>
        <taxon>Ecdysozoa</taxon>
        <taxon>Nematoda</taxon>
        <taxon>Chromadorea</taxon>
        <taxon>Rhabditida</taxon>
        <taxon>Spirurina</taxon>
        <taxon>Spiruromorpha</taxon>
        <taxon>Thelazioidea</taxon>
        <taxon>Thelaziidae</taxon>
        <taxon>Thelazia</taxon>
    </lineage>
</organism>
<dbReference type="EMBL" id="UYYF01004674">
    <property type="protein sequence ID" value="VDN06302.1"/>
    <property type="molecule type" value="Genomic_DNA"/>
</dbReference>
<reference evidence="3" key="1">
    <citation type="submission" date="2017-02" db="UniProtKB">
        <authorList>
            <consortium name="WormBaseParasite"/>
        </authorList>
    </citation>
    <scope>IDENTIFICATION</scope>
</reference>
<dbReference type="STRING" id="103827.A0A0N5D6R4"/>
<keyword evidence="2" id="KW-1185">Reference proteome</keyword>
<dbReference type="Proteomes" id="UP000276776">
    <property type="component" value="Unassembled WGS sequence"/>
</dbReference>
<sequence length="374" mass="42440">MSKSSDADIKLTIWSKDKVDAKGRSRICWRIKDQTHVGRNHRGVKESGGRTRTMSKKEALCYRRPVILEILFEHNSLDVLVEALKEAGDDAVQAFLADVRYLLICNSDARMADISYMLSKMTVLSGFSYRNERGVSDETFKELFPALANAQVRAVDINGSCPKGEVELLMKSLNVELIRFHRYPGVDVSLFESTSLINSSVEFVVAQGIRPGQKDGGMKFLSSITRIFPGIKSLYWDWNMMPTLNDMNDEVIACIEYLVNIYKQNKLNLLAVLMSMPCKESLQAVPKAGDYLLSFNLPNSMFLEVVAKDKKKSGDVTNSMFFIAGTSEKMRRLEETICEMGVTEPDLRHFLYVLDRNLDIRDQEHTHEFLGFDV</sequence>
<evidence type="ECO:0000313" key="1">
    <source>
        <dbReference type="EMBL" id="VDN06302.1"/>
    </source>
</evidence>
<protein>
    <submittedName>
        <fullName evidence="3">F-box/LRR-repeat protein</fullName>
    </submittedName>
</protein>
<proteinExistence type="predicted"/>
<dbReference type="AlphaFoldDB" id="A0A0N5D6R4"/>
<evidence type="ECO:0000313" key="3">
    <source>
        <dbReference type="WBParaSite" id="TCLT_0000873301-mRNA-1"/>
    </source>
</evidence>
<name>A0A0N5D6R4_THECL</name>
<dbReference type="WBParaSite" id="TCLT_0000873301-mRNA-1">
    <property type="protein sequence ID" value="TCLT_0000873301-mRNA-1"/>
    <property type="gene ID" value="TCLT_0000873301"/>
</dbReference>
<evidence type="ECO:0000313" key="2">
    <source>
        <dbReference type="Proteomes" id="UP000276776"/>
    </source>
</evidence>